<sequence length="204" mass="22520">MVFFLPVIKQRFDPQVYDDFVVRGNTAVLRCHLPTFVREYVAVDSWIRDDKQVLKRNDMKANPSKSTPAKRSSLIEPTFSVLLPSFKNNLLATPFHFLLPSELTGTATREFPSTPARTSSLTEATFSVLLPSSKNKLLDTPFHFLPPSELAATATSPSGDAATVFWGPPGGSEWWLMVNGIAVSLPSPTHRVMRIDGGSVFVLV</sequence>
<proteinExistence type="predicted"/>
<dbReference type="InterPro" id="IPR013783">
    <property type="entry name" value="Ig-like_fold"/>
</dbReference>
<protein>
    <submittedName>
        <fullName evidence="1">Down syndrome cell adhesion molecule</fullName>
    </submittedName>
</protein>
<dbReference type="AlphaFoldDB" id="A0AAV4Q4H1"/>
<gene>
    <name evidence="1" type="primary">Dscam_4</name>
    <name evidence="1" type="ORF">CDAR_241641</name>
</gene>
<dbReference type="Gene3D" id="2.60.40.10">
    <property type="entry name" value="Immunoglobulins"/>
    <property type="match status" value="1"/>
</dbReference>
<dbReference type="Proteomes" id="UP001054837">
    <property type="component" value="Unassembled WGS sequence"/>
</dbReference>
<keyword evidence="2" id="KW-1185">Reference proteome</keyword>
<accession>A0AAV4Q4H1</accession>
<name>A0AAV4Q4H1_9ARAC</name>
<evidence type="ECO:0000313" key="1">
    <source>
        <dbReference type="EMBL" id="GIY04006.1"/>
    </source>
</evidence>
<reference evidence="1 2" key="1">
    <citation type="submission" date="2021-06" db="EMBL/GenBank/DDBJ databases">
        <title>Caerostris darwini draft genome.</title>
        <authorList>
            <person name="Kono N."/>
            <person name="Arakawa K."/>
        </authorList>
    </citation>
    <scope>NUCLEOTIDE SEQUENCE [LARGE SCALE GENOMIC DNA]</scope>
</reference>
<evidence type="ECO:0000313" key="2">
    <source>
        <dbReference type="Proteomes" id="UP001054837"/>
    </source>
</evidence>
<comment type="caution">
    <text evidence="1">The sequence shown here is derived from an EMBL/GenBank/DDBJ whole genome shotgun (WGS) entry which is preliminary data.</text>
</comment>
<dbReference type="EMBL" id="BPLQ01003873">
    <property type="protein sequence ID" value="GIY04006.1"/>
    <property type="molecule type" value="Genomic_DNA"/>
</dbReference>
<organism evidence="1 2">
    <name type="scientific">Caerostris darwini</name>
    <dbReference type="NCBI Taxonomy" id="1538125"/>
    <lineage>
        <taxon>Eukaryota</taxon>
        <taxon>Metazoa</taxon>
        <taxon>Ecdysozoa</taxon>
        <taxon>Arthropoda</taxon>
        <taxon>Chelicerata</taxon>
        <taxon>Arachnida</taxon>
        <taxon>Araneae</taxon>
        <taxon>Araneomorphae</taxon>
        <taxon>Entelegynae</taxon>
        <taxon>Araneoidea</taxon>
        <taxon>Araneidae</taxon>
        <taxon>Caerostris</taxon>
    </lineage>
</organism>